<dbReference type="STRING" id="1391653.AKJ08_0287"/>
<evidence type="ECO:0000313" key="3">
    <source>
        <dbReference type="Proteomes" id="UP000055590"/>
    </source>
</evidence>
<dbReference type="SUPFAM" id="SSF51182">
    <property type="entry name" value="RmlC-like cupins"/>
    <property type="match status" value="1"/>
</dbReference>
<dbReference type="InterPro" id="IPR011051">
    <property type="entry name" value="RmlC_Cupin_sf"/>
</dbReference>
<name>A0A0K1P8Q2_9BACT</name>
<evidence type="ECO:0000259" key="1">
    <source>
        <dbReference type="Pfam" id="PF07883"/>
    </source>
</evidence>
<keyword evidence="3" id="KW-1185">Reference proteome</keyword>
<evidence type="ECO:0000313" key="2">
    <source>
        <dbReference type="EMBL" id="AKU89900.1"/>
    </source>
</evidence>
<dbReference type="Proteomes" id="UP000055590">
    <property type="component" value="Chromosome"/>
</dbReference>
<accession>A0A0K1P8Q2</accession>
<dbReference type="Gene3D" id="2.60.120.10">
    <property type="entry name" value="Jelly Rolls"/>
    <property type="match status" value="1"/>
</dbReference>
<sequence length="127" mass="13700">MIHFDVHQEKGERFKLVKTTDRTQLAMMTLPPGGSSVNEDGNTSSDQVVYVVEGRIELAIGDDTRELRAGEGAVIPAASPYRMKVIGRRSASLFNIYGPPAFPAEEEARAEAYTGAGLGRHDYGSSG</sequence>
<dbReference type="InterPro" id="IPR013096">
    <property type="entry name" value="Cupin_2"/>
</dbReference>
<proteinExistence type="predicted"/>
<protein>
    <recommendedName>
        <fullName evidence="1">Cupin type-2 domain-containing protein</fullName>
    </recommendedName>
</protein>
<feature type="domain" description="Cupin type-2" evidence="1">
    <location>
        <begin position="27"/>
        <end position="97"/>
    </location>
</feature>
<dbReference type="EMBL" id="CP012332">
    <property type="protein sequence ID" value="AKU89900.1"/>
    <property type="molecule type" value="Genomic_DNA"/>
</dbReference>
<gene>
    <name evidence="2" type="ORF">AKJ08_0287</name>
</gene>
<dbReference type="InterPro" id="IPR014710">
    <property type="entry name" value="RmlC-like_jellyroll"/>
</dbReference>
<reference evidence="2 3" key="1">
    <citation type="submission" date="2015-08" db="EMBL/GenBank/DDBJ databases">
        <authorList>
            <person name="Babu N.S."/>
            <person name="Beckwith C.J."/>
            <person name="Beseler K.G."/>
            <person name="Brison A."/>
            <person name="Carone J.V."/>
            <person name="Caskin T.P."/>
            <person name="Diamond M."/>
            <person name="Durham M.E."/>
            <person name="Foxe J.M."/>
            <person name="Go M."/>
            <person name="Henderson B.A."/>
            <person name="Jones I.B."/>
            <person name="McGettigan J.A."/>
            <person name="Micheletti S.J."/>
            <person name="Nasrallah M.E."/>
            <person name="Ortiz D."/>
            <person name="Piller C.R."/>
            <person name="Privatt S.R."/>
            <person name="Schneider S.L."/>
            <person name="Sharp S."/>
            <person name="Smith T.C."/>
            <person name="Stanton J.D."/>
            <person name="Ullery H.E."/>
            <person name="Wilson R.J."/>
            <person name="Serrano M.G."/>
            <person name="Buck G."/>
            <person name="Lee V."/>
            <person name="Wang Y."/>
            <person name="Carvalho R."/>
            <person name="Voegtly L."/>
            <person name="Shi R."/>
            <person name="Duckworth R."/>
            <person name="Johnson A."/>
            <person name="Loviza R."/>
            <person name="Walstead R."/>
            <person name="Shah Z."/>
            <person name="Kiflezghi M."/>
            <person name="Wade K."/>
            <person name="Ball S.L."/>
            <person name="Bradley K.W."/>
            <person name="Asai D.J."/>
            <person name="Bowman C.A."/>
            <person name="Russell D.A."/>
            <person name="Pope W.H."/>
            <person name="Jacobs-Sera D."/>
            <person name="Hendrix R.W."/>
            <person name="Hatfull G.F."/>
        </authorList>
    </citation>
    <scope>NUCLEOTIDE SEQUENCE [LARGE SCALE GENOMIC DNA]</scope>
    <source>
        <strain evidence="2 3">DSM 27710</strain>
    </source>
</reference>
<dbReference type="Pfam" id="PF07883">
    <property type="entry name" value="Cupin_2"/>
    <property type="match status" value="1"/>
</dbReference>
<organism evidence="2 3">
    <name type="scientific">Vulgatibacter incomptus</name>
    <dbReference type="NCBI Taxonomy" id="1391653"/>
    <lineage>
        <taxon>Bacteria</taxon>
        <taxon>Pseudomonadati</taxon>
        <taxon>Myxococcota</taxon>
        <taxon>Myxococcia</taxon>
        <taxon>Myxococcales</taxon>
        <taxon>Cystobacterineae</taxon>
        <taxon>Vulgatibacteraceae</taxon>
        <taxon>Vulgatibacter</taxon>
    </lineage>
</organism>
<dbReference type="RefSeq" id="WP_050724417.1">
    <property type="nucleotide sequence ID" value="NZ_CP012332.1"/>
</dbReference>
<dbReference type="AlphaFoldDB" id="A0A0K1P8Q2"/>
<dbReference type="KEGG" id="vin:AKJ08_0287"/>
<dbReference type="OrthoDB" id="9811153at2"/>